<organism evidence="8 9">
    <name type="scientific">Candidatus Erysipelatoclostridium merdavium</name>
    <dbReference type="NCBI Taxonomy" id="2838566"/>
    <lineage>
        <taxon>Bacteria</taxon>
        <taxon>Bacillati</taxon>
        <taxon>Bacillota</taxon>
        <taxon>Erysipelotrichia</taxon>
        <taxon>Erysipelotrichales</taxon>
        <taxon>Erysipelotrichales incertae sedis</taxon>
    </lineage>
</organism>
<dbReference type="SUPFAM" id="SSF103473">
    <property type="entry name" value="MFS general substrate transporter"/>
    <property type="match status" value="1"/>
</dbReference>
<evidence type="ECO:0000313" key="8">
    <source>
        <dbReference type="EMBL" id="HIX82642.1"/>
    </source>
</evidence>
<evidence type="ECO:0000256" key="2">
    <source>
        <dbReference type="ARBA" id="ARBA00022448"/>
    </source>
</evidence>
<feature type="transmembrane region" description="Helical" evidence="6">
    <location>
        <begin position="213"/>
        <end position="238"/>
    </location>
</feature>
<evidence type="ECO:0000256" key="6">
    <source>
        <dbReference type="SAM" id="Phobius"/>
    </source>
</evidence>
<gene>
    <name evidence="8" type="ORF">H9980_11840</name>
</gene>
<evidence type="ECO:0000256" key="4">
    <source>
        <dbReference type="ARBA" id="ARBA00022989"/>
    </source>
</evidence>
<feature type="transmembrane region" description="Helical" evidence="6">
    <location>
        <begin position="344"/>
        <end position="367"/>
    </location>
</feature>
<feature type="transmembrane region" description="Helical" evidence="6">
    <location>
        <begin position="135"/>
        <end position="156"/>
    </location>
</feature>
<dbReference type="InterPro" id="IPR011701">
    <property type="entry name" value="MFS"/>
</dbReference>
<feature type="transmembrane region" description="Helical" evidence="6">
    <location>
        <begin position="373"/>
        <end position="393"/>
    </location>
</feature>
<evidence type="ECO:0000256" key="1">
    <source>
        <dbReference type="ARBA" id="ARBA00004651"/>
    </source>
</evidence>
<dbReference type="InterPro" id="IPR050327">
    <property type="entry name" value="Proton-linked_MCT"/>
</dbReference>
<dbReference type="InterPro" id="IPR036259">
    <property type="entry name" value="MFS_trans_sf"/>
</dbReference>
<dbReference type="Gene3D" id="1.20.1250.20">
    <property type="entry name" value="MFS general substrate transporter like domains"/>
    <property type="match status" value="2"/>
</dbReference>
<feature type="transmembrane region" description="Helical" evidence="6">
    <location>
        <begin position="48"/>
        <end position="66"/>
    </location>
</feature>
<dbReference type="GO" id="GO:0005886">
    <property type="term" value="C:plasma membrane"/>
    <property type="evidence" value="ECO:0007669"/>
    <property type="project" value="UniProtKB-SubCell"/>
</dbReference>
<dbReference type="PANTHER" id="PTHR11360:SF290">
    <property type="entry name" value="MONOCARBOXYLATE MFS PERMEASE"/>
    <property type="match status" value="1"/>
</dbReference>
<dbReference type="Pfam" id="PF07690">
    <property type="entry name" value="MFS_1"/>
    <property type="match status" value="1"/>
</dbReference>
<sequence>MSNKSTKHFLVLLVCCGLAASSIGISINSSGVFYTPVSESLGILRGSFSMHMTIFSLVTAISAFFIPKLMEKYSYKLILTVSVLVAVIATAAMAFAKTIPMIYLLGAIRGLSTSFFSIVPLTLIINQWFEKNHGLATSIVFGFSGLAGSFCSPVLSHFIETMGWQTGYFIKAGVILCLCLPAVLYPFHLDPRLDGYLPYGYSEKQVSEVKKSYSFSFLTVAFVSFFIFGLLSSCITSFTQHFPGYGQSLGYSASLSALLLSAGMVGNVVSKLIIGVLSDWFGAVRATLIMIFAIIIGIVLLIAGSNIYLLMIGAFLFGSSYAIGAVSLPLLTKYFFKVENYAKAFPSISFASNLGAAISLSMVGYIYDFFGSYLYGFIIALIMIVICVGLLLVTNFKR</sequence>
<feature type="transmembrane region" description="Helical" evidence="6">
    <location>
        <begin position="250"/>
        <end position="270"/>
    </location>
</feature>
<feature type="transmembrane region" description="Helical" evidence="6">
    <location>
        <begin position="282"/>
        <end position="302"/>
    </location>
</feature>
<keyword evidence="3 6" id="KW-0812">Transmembrane</keyword>
<protein>
    <submittedName>
        <fullName evidence="8">MFS transporter</fullName>
    </submittedName>
</protein>
<keyword evidence="4 6" id="KW-1133">Transmembrane helix</keyword>
<accession>A0A9D1XP52</accession>
<feature type="transmembrane region" description="Helical" evidence="6">
    <location>
        <begin position="102"/>
        <end position="123"/>
    </location>
</feature>
<dbReference type="AlphaFoldDB" id="A0A9D1XP52"/>
<dbReference type="Proteomes" id="UP000886724">
    <property type="component" value="Unassembled WGS sequence"/>
</dbReference>
<feature type="domain" description="Major facilitator superfamily (MFS) profile" evidence="7">
    <location>
        <begin position="10"/>
        <end position="398"/>
    </location>
</feature>
<proteinExistence type="predicted"/>
<dbReference type="PROSITE" id="PS50850">
    <property type="entry name" value="MFS"/>
    <property type="match status" value="1"/>
</dbReference>
<dbReference type="PANTHER" id="PTHR11360">
    <property type="entry name" value="MONOCARBOXYLATE TRANSPORTER"/>
    <property type="match status" value="1"/>
</dbReference>
<feature type="transmembrane region" description="Helical" evidence="6">
    <location>
        <begin position="168"/>
        <end position="187"/>
    </location>
</feature>
<evidence type="ECO:0000256" key="5">
    <source>
        <dbReference type="ARBA" id="ARBA00023136"/>
    </source>
</evidence>
<evidence type="ECO:0000256" key="3">
    <source>
        <dbReference type="ARBA" id="ARBA00022692"/>
    </source>
</evidence>
<dbReference type="InterPro" id="IPR020846">
    <property type="entry name" value="MFS_dom"/>
</dbReference>
<name>A0A9D1XP52_9FIRM</name>
<reference evidence="8" key="1">
    <citation type="journal article" date="2021" name="PeerJ">
        <title>Extensive microbial diversity within the chicken gut microbiome revealed by metagenomics and culture.</title>
        <authorList>
            <person name="Gilroy R."/>
            <person name="Ravi A."/>
            <person name="Getino M."/>
            <person name="Pursley I."/>
            <person name="Horton D.L."/>
            <person name="Alikhan N.F."/>
            <person name="Baker D."/>
            <person name="Gharbi K."/>
            <person name="Hall N."/>
            <person name="Watson M."/>
            <person name="Adriaenssens E.M."/>
            <person name="Foster-Nyarko E."/>
            <person name="Jarju S."/>
            <person name="Secka A."/>
            <person name="Antonio M."/>
            <person name="Oren A."/>
            <person name="Chaudhuri R.R."/>
            <person name="La Ragione R."/>
            <person name="Hildebrand F."/>
            <person name="Pallen M.J."/>
        </authorList>
    </citation>
    <scope>NUCLEOTIDE SEQUENCE</scope>
    <source>
        <strain evidence="8">ChiGjej1B1-14440</strain>
    </source>
</reference>
<dbReference type="GO" id="GO:0022857">
    <property type="term" value="F:transmembrane transporter activity"/>
    <property type="evidence" value="ECO:0007669"/>
    <property type="project" value="InterPro"/>
</dbReference>
<keyword evidence="5 6" id="KW-0472">Membrane</keyword>
<keyword evidence="2" id="KW-0813">Transport</keyword>
<feature type="transmembrane region" description="Helical" evidence="6">
    <location>
        <begin position="308"/>
        <end position="332"/>
    </location>
</feature>
<comment type="caution">
    <text evidence="8">The sequence shown here is derived from an EMBL/GenBank/DDBJ whole genome shotgun (WGS) entry which is preliminary data.</text>
</comment>
<evidence type="ECO:0000313" key="9">
    <source>
        <dbReference type="Proteomes" id="UP000886724"/>
    </source>
</evidence>
<reference evidence="8" key="2">
    <citation type="submission" date="2021-04" db="EMBL/GenBank/DDBJ databases">
        <authorList>
            <person name="Gilroy R."/>
        </authorList>
    </citation>
    <scope>NUCLEOTIDE SEQUENCE</scope>
    <source>
        <strain evidence="8">ChiGjej1B1-14440</strain>
    </source>
</reference>
<evidence type="ECO:0000259" key="7">
    <source>
        <dbReference type="PROSITE" id="PS50850"/>
    </source>
</evidence>
<comment type="subcellular location">
    <subcellularLocation>
        <location evidence="1">Cell membrane</location>
        <topology evidence="1">Multi-pass membrane protein</topology>
    </subcellularLocation>
</comment>
<feature type="transmembrane region" description="Helical" evidence="6">
    <location>
        <begin position="78"/>
        <end position="96"/>
    </location>
</feature>
<dbReference type="EMBL" id="DXET01000264">
    <property type="protein sequence ID" value="HIX82642.1"/>
    <property type="molecule type" value="Genomic_DNA"/>
</dbReference>